<accession>A0A167FXV5</accession>
<protein>
    <submittedName>
        <fullName evidence="1">Uncharacterized protein</fullName>
    </submittedName>
</protein>
<proteinExistence type="predicted"/>
<dbReference type="RefSeq" id="XP_018738318.1">
    <property type="nucleotide sequence ID" value="XM_018880505.1"/>
</dbReference>
<name>A0A167FXV5_9ASCO</name>
<dbReference type="Proteomes" id="UP000189580">
    <property type="component" value="Chromosome b"/>
</dbReference>
<keyword evidence="2" id="KW-1185">Reference proteome</keyword>
<gene>
    <name evidence="1" type="ORF">AWJ20_3485</name>
</gene>
<dbReference type="EMBL" id="CP014503">
    <property type="protein sequence ID" value="ANB15841.1"/>
    <property type="molecule type" value="Genomic_DNA"/>
</dbReference>
<dbReference type="KEGG" id="slb:AWJ20_3485"/>
<reference evidence="1 2" key="1">
    <citation type="submission" date="2016-02" db="EMBL/GenBank/DDBJ databases">
        <title>Complete genome sequence and transcriptome regulation of the pentose utilising yeast Sugiyamaella lignohabitans.</title>
        <authorList>
            <person name="Bellasio M."/>
            <person name="Peymann A."/>
            <person name="Valli M."/>
            <person name="Sipitzky M."/>
            <person name="Graf A."/>
            <person name="Sauer M."/>
            <person name="Marx H."/>
            <person name="Mattanovich D."/>
        </authorList>
    </citation>
    <scope>NUCLEOTIDE SEQUENCE [LARGE SCALE GENOMIC DNA]</scope>
    <source>
        <strain evidence="1 2">CBS 10342</strain>
    </source>
</reference>
<organism evidence="1 2">
    <name type="scientific">Sugiyamaella lignohabitans</name>
    <dbReference type="NCBI Taxonomy" id="796027"/>
    <lineage>
        <taxon>Eukaryota</taxon>
        <taxon>Fungi</taxon>
        <taxon>Dikarya</taxon>
        <taxon>Ascomycota</taxon>
        <taxon>Saccharomycotina</taxon>
        <taxon>Dipodascomycetes</taxon>
        <taxon>Dipodascales</taxon>
        <taxon>Trichomonascaceae</taxon>
        <taxon>Sugiyamaella</taxon>
    </lineage>
</organism>
<evidence type="ECO:0000313" key="2">
    <source>
        <dbReference type="Proteomes" id="UP000189580"/>
    </source>
</evidence>
<dbReference type="GeneID" id="30035512"/>
<evidence type="ECO:0000313" key="1">
    <source>
        <dbReference type="EMBL" id="ANB15841.1"/>
    </source>
</evidence>
<sequence length="193" mass="20605">MIFFSASIRISSPSSTKAIGPPSAASGTIWPMRKPWEPPLNLPSVRRATSLPKPYPIRALEGLSISGIPGPPFGPSYLMTTTVLTPFLISPFSSAAIKSSSSSNTRAVPWKKVPSLPVILPTDPPGASEPRRICKCPLGLRGFDREAKIVCSFGKGLVSARVSFIVLPVTDKVDPSRIPCSSKVFMTEGVPPY</sequence>
<dbReference type="AlphaFoldDB" id="A0A167FXV5"/>